<dbReference type="EMBL" id="CAID01000008">
    <property type="protein sequence ID" value="CAL54863.1"/>
    <property type="molecule type" value="Genomic_DNA"/>
</dbReference>
<dbReference type="FunCoup" id="Q013R6">
    <property type="interactions" value="737"/>
</dbReference>
<evidence type="ECO:0000259" key="10">
    <source>
        <dbReference type="PROSITE" id="PS50008"/>
    </source>
</evidence>
<dbReference type="PANTHER" id="PTHR10336:SF36">
    <property type="entry name" value="1-PHOSPHATIDYLINOSITOL 4,5-BISPHOSPHATE PHOSPHODIESTERASE BETA-4"/>
    <property type="match status" value="1"/>
</dbReference>
<gene>
    <name evidence="11" type="ORF">OT_ostta08g01290</name>
</gene>
<comment type="catalytic activity">
    <reaction evidence="1 7">
        <text>a 1,2-diacyl-sn-glycero-3-phospho-(1D-myo-inositol-4,5-bisphosphate) + H2O = 1D-myo-inositol 1,4,5-trisphosphate + a 1,2-diacyl-sn-glycerol + H(+)</text>
        <dbReference type="Rhea" id="RHEA:33179"/>
        <dbReference type="ChEBI" id="CHEBI:15377"/>
        <dbReference type="ChEBI" id="CHEBI:15378"/>
        <dbReference type="ChEBI" id="CHEBI:17815"/>
        <dbReference type="ChEBI" id="CHEBI:58456"/>
        <dbReference type="ChEBI" id="CHEBI:203600"/>
        <dbReference type="EC" id="3.1.4.11"/>
    </reaction>
</comment>
<dbReference type="InterPro" id="IPR017946">
    <property type="entry name" value="PLC-like_Pdiesterase_TIM-brl"/>
</dbReference>
<dbReference type="InParanoid" id="Q013R6"/>
<dbReference type="CDD" id="cd00275">
    <property type="entry name" value="C2_PLC_like"/>
    <property type="match status" value="1"/>
</dbReference>
<evidence type="ECO:0000256" key="6">
    <source>
        <dbReference type="ARBA" id="ARBA00023224"/>
    </source>
</evidence>
<evidence type="ECO:0000256" key="7">
    <source>
        <dbReference type="RuleBase" id="RU361133"/>
    </source>
</evidence>
<dbReference type="KEGG" id="ota:OT_ostta08g01290"/>
<dbReference type="GeneID" id="9831346"/>
<dbReference type="CDD" id="cd08599">
    <property type="entry name" value="PI-PLCc_plant"/>
    <property type="match status" value="1"/>
</dbReference>
<keyword evidence="6" id="KW-0807">Transducer</keyword>
<proteinExistence type="predicted"/>
<reference evidence="12" key="1">
    <citation type="journal article" date="2006" name="Proc. Natl. Acad. Sci. U.S.A.">
        <title>Genome analysis of the smallest free-living eukaryote Ostreococcus tauri unveils many unique features.</title>
        <authorList>
            <person name="Derelle E."/>
            <person name="Ferraz C."/>
            <person name="Rombauts S."/>
            <person name="Rouze P."/>
            <person name="Worden A.Z."/>
            <person name="Robbens S."/>
            <person name="Partensky F."/>
            <person name="Degroeve S."/>
            <person name="Echeynie S."/>
            <person name="Cooke R."/>
            <person name="Saeys Y."/>
            <person name="Wuyts J."/>
            <person name="Jabbari K."/>
            <person name="Bowler C."/>
            <person name="Panaud O."/>
            <person name="Piegu B."/>
            <person name="Ball S.G."/>
            <person name="Ral J.-P."/>
            <person name="Bouget F.-Y."/>
            <person name="Piganeau G."/>
            <person name="De Baets B."/>
            <person name="Picard A."/>
            <person name="Delseny M."/>
            <person name="Demaille J."/>
            <person name="Van de Peer Y."/>
            <person name="Moreau H."/>
        </authorList>
    </citation>
    <scope>NUCLEOTIDE SEQUENCE [LARGE SCALE GENOMIC DNA]</scope>
    <source>
        <strain evidence="12">OTTH 0595 / CCAP 157/2 / RCC745</strain>
    </source>
</reference>
<feature type="region of interest" description="Disordered" evidence="8">
    <location>
        <begin position="331"/>
        <end position="351"/>
    </location>
</feature>
<feature type="domain" description="C2" evidence="9">
    <location>
        <begin position="460"/>
        <end position="593"/>
    </location>
</feature>
<keyword evidence="12" id="KW-1185">Reference proteome</keyword>
<sequence length="616" mass="68826">MGLACVACETARGTAEHGWDLSRASFNPEFDARAVFIDGSDANANDDGRGVSGECAGDVCAMWLERARGLDANAIERILSQCETTESGMVRAVDVLRRSGALDEGNFPFAPTETDESEMTSEMSAYFVNSSHNTYLDGDQLFSRASVAAIAGALDRGCRVIELDVYDGKKRGDKPRPIVTHGGTAVRPMYFEDAIKVIAERAHVASEYPVIVTLENHASKETRAEMSRILRSTLGDKLWAPKSAVAGNQLKRWPSPLELKGRVIVRDKIKHKQDELQRRRDQRRGLCGLCGTKKQSKQRKVLPKSLNVRKNDKVCAMQSIIEFPRSSTGVFDEGAVSSSSSDSEGEQDDEDLKRIVSVPNVKFRSFHEARDVPRFSCSWSERKLKLKIEKESSKDIIEFTNAHLLRTYPAGHRIFSNNYDPSEAWDVGASFVALNFQALDRYVWANRAKFRVNGNCGYVKKPAYLLDPTIERPSKPRRLQVKVFAGIGWDNFKDADRFSPPDSLIRITTLGCLADRTKPGKSNRTSVYSKARAGPEAQPVWNDTFELAIFEPELALMQIQALDKDGNGDELLAHYDFPISKLREGVRIVPMLNRDDEFIHDKISCAGVLMSFKWLD</sequence>
<keyword evidence="4 7" id="KW-0442">Lipid degradation</keyword>
<dbReference type="InterPro" id="IPR035892">
    <property type="entry name" value="C2_domain_sf"/>
</dbReference>
<dbReference type="PROSITE" id="PS50007">
    <property type="entry name" value="PIPLC_X_DOMAIN"/>
    <property type="match status" value="1"/>
</dbReference>
<organism evidence="11 12">
    <name type="scientific">Ostreococcus tauri</name>
    <name type="common">Marine green alga</name>
    <dbReference type="NCBI Taxonomy" id="70448"/>
    <lineage>
        <taxon>Eukaryota</taxon>
        <taxon>Viridiplantae</taxon>
        <taxon>Chlorophyta</taxon>
        <taxon>Mamiellophyceae</taxon>
        <taxon>Mamiellales</taxon>
        <taxon>Bathycoccaceae</taxon>
        <taxon>Ostreococcus</taxon>
    </lineage>
</organism>
<dbReference type="GO" id="GO:0048015">
    <property type="term" value="P:phosphatidylinositol-mediated signaling"/>
    <property type="evidence" value="ECO:0007669"/>
    <property type="project" value="TreeGrafter"/>
</dbReference>
<dbReference type="SMART" id="SM00149">
    <property type="entry name" value="PLCYc"/>
    <property type="match status" value="1"/>
</dbReference>
<evidence type="ECO:0000256" key="8">
    <source>
        <dbReference type="SAM" id="MobiDB-lite"/>
    </source>
</evidence>
<dbReference type="GO" id="GO:0016042">
    <property type="term" value="P:lipid catabolic process"/>
    <property type="evidence" value="ECO:0007669"/>
    <property type="project" value="UniProtKB-KW"/>
</dbReference>
<dbReference type="Pfam" id="PF00387">
    <property type="entry name" value="PI-PLC-Y"/>
    <property type="match status" value="1"/>
</dbReference>
<comment type="caution">
    <text evidence="11">The sequence shown here is derived from an EMBL/GenBank/DDBJ whole genome shotgun (WGS) entry which is preliminary data.</text>
</comment>
<name>Q013R6_OSTTA</name>
<dbReference type="Pfam" id="PF00388">
    <property type="entry name" value="PI-PLC-X"/>
    <property type="match status" value="1"/>
</dbReference>
<dbReference type="InterPro" id="IPR001192">
    <property type="entry name" value="PI-PLC_fam"/>
</dbReference>
<dbReference type="Pfam" id="PF00168">
    <property type="entry name" value="C2"/>
    <property type="match status" value="1"/>
</dbReference>
<dbReference type="PROSITE" id="PS50004">
    <property type="entry name" value="C2"/>
    <property type="match status" value="1"/>
</dbReference>
<dbReference type="STRING" id="70448.Q013R6"/>
<reference evidence="11 12" key="2">
    <citation type="journal article" date="2014" name="BMC Genomics">
        <title>An improved genome of the model marine alga Ostreococcus tauri unfolds by assessing Illumina de novo assemblies.</title>
        <authorList>
            <person name="Blanc-Mathieu R."/>
            <person name="Verhelst B."/>
            <person name="Derelle E."/>
            <person name="Rombauts S."/>
            <person name="Bouget F.Y."/>
            <person name="Carre I."/>
            <person name="Chateau A."/>
            <person name="Eyre-Walker A."/>
            <person name="Grimsley N."/>
            <person name="Moreau H."/>
            <person name="Piegu B."/>
            <person name="Rivals E."/>
            <person name="Schackwitz W."/>
            <person name="Van de Peer Y."/>
            <person name="Piganeau G."/>
        </authorList>
    </citation>
    <scope>NUCLEOTIDE SEQUENCE [LARGE SCALE GENOMIC DNA]</scope>
    <source>
        <strain evidence="12">OTTH 0595 / CCAP 157/2 / RCC745</strain>
    </source>
</reference>
<evidence type="ECO:0000256" key="5">
    <source>
        <dbReference type="ARBA" id="ARBA00023098"/>
    </source>
</evidence>
<evidence type="ECO:0000256" key="4">
    <source>
        <dbReference type="ARBA" id="ARBA00022963"/>
    </source>
</evidence>
<dbReference type="PANTHER" id="PTHR10336">
    <property type="entry name" value="PHOSPHOINOSITIDE-SPECIFIC PHOSPHOLIPASE C FAMILY PROTEIN"/>
    <property type="match status" value="1"/>
</dbReference>
<dbReference type="GO" id="GO:0004435">
    <property type="term" value="F:phosphatidylinositol-4,5-bisphosphate phospholipase C activity"/>
    <property type="evidence" value="ECO:0007669"/>
    <property type="project" value="UniProtKB-EC"/>
</dbReference>
<dbReference type="InterPro" id="IPR000909">
    <property type="entry name" value="PLipase_C_PInositol-sp_X_dom"/>
</dbReference>
<feature type="domain" description="PI-PLC Y-box" evidence="10">
    <location>
        <begin position="355"/>
        <end position="465"/>
    </location>
</feature>
<evidence type="ECO:0000313" key="12">
    <source>
        <dbReference type="Proteomes" id="UP000009170"/>
    </source>
</evidence>
<dbReference type="Gene3D" id="3.20.20.190">
    <property type="entry name" value="Phosphatidylinositol (PI) phosphodiesterase"/>
    <property type="match status" value="1"/>
</dbReference>
<evidence type="ECO:0000256" key="3">
    <source>
        <dbReference type="ARBA" id="ARBA00022801"/>
    </source>
</evidence>
<accession>Q013R6</accession>
<dbReference type="PRINTS" id="PR00390">
    <property type="entry name" value="PHPHLIPASEC"/>
</dbReference>
<evidence type="ECO:0000259" key="9">
    <source>
        <dbReference type="PROSITE" id="PS50004"/>
    </source>
</evidence>
<dbReference type="Gene3D" id="2.60.40.150">
    <property type="entry name" value="C2 domain"/>
    <property type="match status" value="1"/>
</dbReference>
<dbReference type="InterPro" id="IPR001711">
    <property type="entry name" value="PLipase_C_Pinositol-sp_Y"/>
</dbReference>
<dbReference type="AlphaFoldDB" id="Q013R6"/>
<evidence type="ECO:0000256" key="1">
    <source>
        <dbReference type="ARBA" id="ARBA00001195"/>
    </source>
</evidence>
<dbReference type="SMART" id="SM00148">
    <property type="entry name" value="PLCXc"/>
    <property type="match status" value="1"/>
</dbReference>
<dbReference type="Proteomes" id="UP000009170">
    <property type="component" value="Unassembled WGS sequence"/>
</dbReference>
<dbReference type="SUPFAM" id="SSF49562">
    <property type="entry name" value="C2 domain (Calcium/lipid-binding domain, CaLB)"/>
    <property type="match status" value="1"/>
</dbReference>
<protein>
    <recommendedName>
        <fullName evidence="2 7">Phosphoinositide phospholipase C</fullName>
        <ecNumber evidence="2 7">3.1.4.11</ecNumber>
    </recommendedName>
</protein>
<keyword evidence="3 7" id="KW-0378">Hydrolase</keyword>
<dbReference type="InterPro" id="IPR000008">
    <property type="entry name" value="C2_dom"/>
</dbReference>
<dbReference type="EC" id="3.1.4.11" evidence="2 7"/>
<dbReference type="RefSeq" id="XP_003080695.1">
    <property type="nucleotide sequence ID" value="XM_003080647.1"/>
</dbReference>
<dbReference type="SUPFAM" id="SSF51695">
    <property type="entry name" value="PLC-like phosphodiesterases"/>
    <property type="match status" value="1"/>
</dbReference>
<evidence type="ECO:0000256" key="2">
    <source>
        <dbReference type="ARBA" id="ARBA00012368"/>
    </source>
</evidence>
<dbReference type="GO" id="GO:0051209">
    <property type="term" value="P:release of sequestered calcium ion into cytosol"/>
    <property type="evidence" value="ECO:0007669"/>
    <property type="project" value="TreeGrafter"/>
</dbReference>
<dbReference type="PROSITE" id="PS50008">
    <property type="entry name" value="PIPLC_Y_DOMAIN"/>
    <property type="match status" value="1"/>
</dbReference>
<dbReference type="OMA" id="DAWDNDE"/>
<dbReference type="OrthoDB" id="269822at2759"/>
<dbReference type="SMART" id="SM00239">
    <property type="entry name" value="C2"/>
    <property type="match status" value="1"/>
</dbReference>
<evidence type="ECO:0000313" key="11">
    <source>
        <dbReference type="EMBL" id="CAL54863.1"/>
    </source>
</evidence>
<keyword evidence="5 7" id="KW-0443">Lipid metabolism</keyword>